<evidence type="ECO:0000313" key="6">
    <source>
        <dbReference type="Proteomes" id="UP000887563"/>
    </source>
</evidence>
<comment type="subcellular location">
    <subcellularLocation>
        <location evidence="1">Membrane</location>
        <topology evidence="1">Multi-pass membrane protein</topology>
    </subcellularLocation>
</comment>
<feature type="transmembrane region" description="Helical" evidence="5">
    <location>
        <begin position="227"/>
        <end position="248"/>
    </location>
</feature>
<keyword evidence="2 5" id="KW-0812">Transmembrane</keyword>
<protein>
    <submittedName>
        <fullName evidence="7">Uncharacterized protein</fullName>
    </submittedName>
</protein>
<evidence type="ECO:0000256" key="4">
    <source>
        <dbReference type="ARBA" id="ARBA00023136"/>
    </source>
</evidence>
<name>A0A914L8A3_MELIC</name>
<keyword evidence="3 5" id="KW-1133">Transmembrane helix</keyword>
<evidence type="ECO:0000313" key="7">
    <source>
        <dbReference type="WBParaSite" id="Minc3s00335g10424"/>
    </source>
</evidence>
<evidence type="ECO:0000256" key="2">
    <source>
        <dbReference type="ARBA" id="ARBA00022692"/>
    </source>
</evidence>
<feature type="transmembrane region" description="Helical" evidence="5">
    <location>
        <begin position="260"/>
        <end position="280"/>
    </location>
</feature>
<dbReference type="PANTHER" id="PTHR12428">
    <property type="entry name" value="OXA1"/>
    <property type="match status" value="1"/>
</dbReference>
<dbReference type="GO" id="GO:0032977">
    <property type="term" value="F:membrane insertase activity"/>
    <property type="evidence" value="ECO:0007669"/>
    <property type="project" value="InterPro"/>
</dbReference>
<dbReference type="AlphaFoldDB" id="A0A914L8A3"/>
<organism evidence="6 7">
    <name type="scientific">Meloidogyne incognita</name>
    <name type="common">Southern root-knot nematode worm</name>
    <name type="synonym">Oxyuris incognita</name>
    <dbReference type="NCBI Taxonomy" id="6306"/>
    <lineage>
        <taxon>Eukaryota</taxon>
        <taxon>Metazoa</taxon>
        <taxon>Ecdysozoa</taxon>
        <taxon>Nematoda</taxon>
        <taxon>Chromadorea</taxon>
        <taxon>Rhabditida</taxon>
        <taxon>Tylenchina</taxon>
        <taxon>Tylenchomorpha</taxon>
        <taxon>Tylenchoidea</taxon>
        <taxon>Meloidogynidae</taxon>
        <taxon>Meloidogyninae</taxon>
        <taxon>Meloidogyne</taxon>
        <taxon>Meloidogyne incognita group</taxon>
    </lineage>
</organism>
<dbReference type="GO" id="GO:0005743">
    <property type="term" value="C:mitochondrial inner membrane"/>
    <property type="evidence" value="ECO:0007669"/>
    <property type="project" value="TreeGrafter"/>
</dbReference>
<dbReference type="GO" id="GO:0033617">
    <property type="term" value="P:mitochondrial respiratory chain complex IV assembly"/>
    <property type="evidence" value="ECO:0007669"/>
    <property type="project" value="TreeGrafter"/>
</dbReference>
<feature type="transmembrane region" description="Helical" evidence="5">
    <location>
        <begin position="286"/>
        <end position="305"/>
    </location>
</feature>
<dbReference type="WBParaSite" id="Minc3s00335g10424">
    <property type="protein sequence ID" value="Minc3s00335g10424"/>
    <property type="gene ID" value="Minc3s00335g10424"/>
</dbReference>
<proteinExistence type="predicted"/>
<evidence type="ECO:0000256" key="1">
    <source>
        <dbReference type="ARBA" id="ARBA00004141"/>
    </source>
</evidence>
<keyword evidence="4 5" id="KW-0472">Membrane</keyword>
<accession>A0A914L8A3</accession>
<dbReference type="PANTHER" id="PTHR12428:SF65">
    <property type="entry name" value="CYTOCHROME C OXIDASE ASSEMBLY PROTEIN COX18, MITOCHONDRIAL"/>
    <property type="match status" value="1"/>
</dbReference>
<dbReference type="Proteomes" id="UP000887563">
    <property type="component" value="Unplaced"/>
</dbReference>
<evidence type="ECO:0000256" key="5">
    <source>
        <dbReference type="SAM" id="Phobius"/>
    </source>
</evidence>
<dbReference type="GO" id="GO:0032979">
    <property type="term" value="P:protein insertion into mitochondrial inner membrane from matrix"/>
    <property type="evidence" value="ECO:0007669"/>
    <property type="project" value="TreeGrafter"/>
</dbReference>
<dbReference type="InterPro" id="IPR001708">
    <property type="entry name" value="YidC/ALB3/OXA1/COX18"/>
</dbReference>
<sequence length="343" mass="39101">MLILFCRHSATKTLQIPKTFKLLQHPQKSIQIRHLSSDSYAQLILQYTMAYAENSFMAKAFVYSYQALASVNCLEYTGGVVGTAIALRLITFPLFALSEKLVAKRMIANQLIRRQVYEEAAAHYGEKAVIDSQTGRMTLAMPTKISNYEHLRRNAKLQKIEELCYKTQYEYATENKLQLNRIFNLKICTFPLWMHTAIALRTSVDFETSSKFVGFLWVPSFAHADPYMILPLTFCALSFINLYTGKLVHVVSLQSTPKKLFAYSMTGVTCAMSIGITYVLTEMPAIQSLYMCTILFTSIIQTLALRHPRVKNLLGIGRLPTDSKTPFRDLFKRRQIIMPSNII</sequence>
<reference evidence="7" key="1">
    <citation type="submission" date="2022-11" db="UniProtKB">
        <authorList>
            <consortium name="WormBaseParasite"/>
        </authorList>
    </citation>
    <scope>IDENTIFICATION</scope>
</reference>
<keyword evidence="6" id="KW-1185">Reference proteome</keyword>
<evidence type="ECO:0000256" key="3">
    <source>
        <dbReference type="ARBA" id="ARBA00022989"/>
    </source>
</evidence>